<dbReference type="Gene3D" id="3.80.10.10">
    <property type="entry name" value="Ribonuclease Inhibitor"/>
    <property type="match status" value="1"/>
</dbReference>
<dbReference type="SUPFAM" id="SSF52047">
    <property type="entry name" value="RNI-like"/>
    <property type="match status" value="1"/>
</dbReference>
<protein>
    <submittedName>
        <fullName evidence="1">Uncharacterized protein</fullName>
    </submittedName>
</protein>
<dbReference type="InterPro" id="IPR032675">
    <property type="entry name" value="LRR_dom_sf"/>
</dbReference>
<evidence type="ECO:0000313" key="2">
    <source>
        <dbReference type="Proteomes" id="UP000813824"/>
    </source>
</evidence>
<proteinExistence type="predicted"/>
<dbReference type="Proteomes" id="UP000813824">
    <property type="component" value="Unassembled WGS sequence"/>
</dbReference>
<comment type="caution">
    <text evidence="1">The sequence shown here is derived from an EMBL/GenBank/DDBJ whole genome shotgun (WGS) entry which is preliminary data.</text>
</comment>
<dbReference type="EMBL" id="JAEVFJ010000056">
    <property type="protein sequence ID" value="KAH8079409.1"/>
    <property type="molecule type" value="Genomic_DNA"/>
</dbReference>
<reference evidence="1" key="1">
    <citation type="journal article" date="2021" name="New Phytol.">
        <title>Evolutionary innovations through gain and loss of genes in the ectomycorrhizal Boletales.</title>
        <authorList>
            <person name="Wu G."/>
            <person name="Miyauchi S."/>
            <person name="Morin E."/>
            <person name="Kuo A."/>
            <person name="Drula E."/>
            <person name="Varga T."/>
            <person name="Kohler A."/>
            <person name="Feng B."/>
            <person name="Cao Y."/>
            <person name="Lipzen A."/>
            <person name="Daum C."/>
            <person name="Hundley H."/>
            <person name="Pangilinan J."/>
            <person name="Johnson J."/>
            <person name="Barry K."/>
            <person name="LaButti K."/>
            <person name="Ng V."/>
            <person name="Ahrendt S."/>
            <person name="Min B."/>
            <person name="Choi I.G."/>
            <person name="Park H."/>
            <person name="Plett J.M."/>
            <person name="Magnuson J."/>
            <person name="Spatafora J.W."/>
            <person name="Nagy L.G."/>
            <person name="Henrissat B."/>
            <person name="Grigoriev I.V."/>
            <person name="Yang Z.L."/>
            <person name="Xu J."/>
            <person name="Martin F.M."/>
        </authorList>
    </citation>
    <scope>NUCLEOTIDE SEQUENCE</scope>
    <source>
        <strain evidence="1">KKN 215</strain>
    </source>
</reference>
<evidence type="ECO:0000313" key="1">
    <source>
        <dbReference type="EMBL" id="KAH8079409.1"/>
    </source>
</evidence>
<keyword evidence="2" id="KW-1185">Reference proteome</keyword>
<gene>
    <name evidence="1" type="ORF">BXZ70DRAFT_647750</name>
</gene>
<organism evidence="1 2">
    <name type="scientific">Cristinia sonorae</name>
    <dbReference type="NCBI Taxonomy" id="1940300"/>
    <lineage>
        <taxon>Eukaryota</taxon>
        <taxon>Fungi</taxon>
        <taxon>Dikarya</taxon>
        <taxon>Basidiomycota</taxon>
        <taxon>Agaricomycotina</taxon>
        <taxon>Agaricomycetes</taxon>
        <taxon>Agaricomycetidae</taxon>
        <taxon>Agaricales</taxon>
        <taxon>Pleurotineae</taxon>
        <taxon>Stephanosporaceae</taxon>
        <taxon>Cristinia</taxon>
    </lineage>
</organism>
<dbReference type="AlphaFoldDB" id="A0A8K0UE19"/>
<sequence length="540" mass="61483">MHRVFLVAELLDNIFTHVVGHQSSFHRNASWDYGVKSSDYRVHRDIKALRRTATIFRELCLNALWRLQYSLIPLFGIVGLLSDESDETNYEVIRRDLSPDDLPVLMYYSSRIFFLHLVGEYSSHPSLRGKFRFDDSLLSHLIFPKLQHFGEDEHPNLTQFIIATSRNITSLNLTRSPSPCIIHLLHSNASSLTNLMIDAKESDSEITPSQAEDIGRLVQGVPLLQSLWIYTSFPINLRPIWKSLHQLRNLTHLYLELSTDVEILPIPFHTTFSALITLDIFFPKIQQMVDLFSLCTFTSLTSVMLNLEGYYFEQPLQTVVAALFSAIARSITSPTFKDIHFTTLAVHSENHHLETDPPARISSDHLRPLLALSKSLRSLLVDMHWLWDLDDRLICDMASAWPGLETLAFMATEHWVTPSRVTLRGLEALSRCCPRLRHLDIAFDGSLVDVIETPLTRRAQLNNTLVYLSVGCSVVDSPDLLAARLISLFPSLEQVCPYRCKGETRDEDLANEAIVEAWGKVQNQITLLNRRSAAIKPTQN</sequence>
<accession>A0A8K0UE19</accession>
<dbReference type="OrthoDB" id="3255541at2759"/>
<name>A0A8K0UE19_9AGAR</name>